<proteinExistence type="predicted"/>
<dbReference type="Proteomes" id="UP000317332">
    <property type="component" value="Unassembled WGS sequence"/>
</dbReference>
<dbReference type="OrthoDB" id="1122839at2"/>
<accession>A0A506PQF6</accession>
<gene>
    <name evidence="1" type="ORF">FJ651_00590</name>
</gene>
<sequence>MKRSLYYTTSFLMLTLFLLNCKSNDKKVDDTNNITESTTAQLNEEQQKLNAEYKAFKTYALAEIEENDENIEKLQAKIDEPGKTLDEARKRRITDLKEQNTELRNRLNNYNLNTSDWQSFKTNFNKDLKSVGDSFRDLFSAN</sequence>
<comment type="caution">
    <text evidence="1">The sequence shown here is derived from an EMBL/GenBank/DDBJ whole genome shotgun (WGS) entry which is preliminary data.</text>
</comment>
<keyword evidence="2" id="KW-1185">Reference proteome</keyword>
<reference evidence="1 2" key="1">
    <citation type="submission" date="2019-06" db="EMBL/GenBank/DDBJ databases">
        <title>Flavobacteriaceae Paucihalobacterium erythroidium CWB-1, complete genome.</title>
        <authorList>
            <person name="Wu S."/>
        </authorList>
    </citation>
    <scope>NUCLEOTIDE SEQUENCE [LARGE SCALE GENOMIC DNA]</scope>
    <source>
        <strain evidence="1 2">CWB-1</strain>
    </source>
</reference>
<evidence type="ECO:0000313" key="1">
    <source>
        <dbReference type="EMBL" id="TPV35452.1"/>
    </source>
</evidence>
<name>A0A506PQF6_9FLAO</name>
<protein>
    <submittedName>
        <fullName evidence="1">Uncharacterized protein</fullName>
    </submittedName>
</protein>
<evidence type="ECO:0000313" key="2">
    <source>
        <dbReference type="Proteomes" id="UP000317332"/>
    </source>
</evidence>
<dbReference type="AlphaFoldDB" id="A0A506PQF6"/>
<dbReference type="RefSeq" id="WP_140988461.1">
    <property type="nucleotide sequence ID" value="NZ_VHIQ01000001.1"/>
</dbReference>
<organism evidence="1 2">
    <name type="scientific">Paucihalobacter ruber</name>
    <dbReference type="NCBI Taxonomy" id="2567861"/>
    <lineage>
        <taxon>Bacteria</taxon>
        <taxon>Pseudomonadati</taxon>
        <taxon>Bacteroidota</taxon>
        <taxon>Flavobacteriia</taxon>
        <taxon>Flavobacteriales</taxon>
        <taxon>Flavobacteriaceae</taxon>
        <taxon>Paucihalobacter</taxon>
    </lineage>
</organism>
<dbReference type="EMBL" id="VHIQ01000001">
    <property type="protein sequence ID" value="TPV35452.1"/>
    <property type="molecule type" value="Genomic_DNA"/>
</dbReference>